<gene>
    <name evidence="2" type="ORF">XaF13_p11</name>
</gene>
<accession>A0A5P8FSX2</accession>
<evidence type="ECO:0000256" key="1">
    <source>
        <dbReference type="SAM" id="MobiDB-lite"/>
    </source>
</evidence>
<sequence>MIQRSRAQCVRRVRCRLGGSSAELHNAAGAFVTVDAKLLERLIALNLVFNATCSALTSDKANESANAKPGSACHADKQAEFTAKLDKCFQGVSPARCPVEPAQPAPGGAGGWAVVASSRDVTSSSDTLSTSRSTGNDDGRKRVG</sequence>
<dbReference type="Proteomes" id="UP000464311">
    <property type="component" value="Segment"/>
</dbReference>
<feature type="compositionally biased region" description="Low complexity" evidence="1">
    <location>
        <begin position="99"/>
        <end position="134"/>
    </location>
</feature>
<feature type="compositionally biased region" description="Basic and acidic residues" evidence="1">
    <location>
        <begin position="135"/>
        <end position="144"/>
    </location>
</feature>
<feature type="region of interest" description="Disordered" evidence="1">
    <location>
        <begin position="99"/>
        <end position="144"/>
    </location>
</feature>
<keyword evidence="3" id="KW-1185">Reference proteome</keyword>
<dbReference type="EMBL" id="MN335248">
    <property type="protein sequence ID" value="QFQ33308.1"/>
    <property type="molecule type" value="Genomic_DNA"/>
</dbReference>
<name>A0A5P8FSX2_9VIRU</name>
<reference evidence="2 3" key="1">
    <citation type="submission" date="2019-08" db="EMBL/GenBank/DDBJ databases">
        <title>Complete genome sequence of XaF13 a new phage of Xanthomonas vesicatoria.</title>
        <authorList>
            <person name="Solis-Sanchez A."/>
            <person name="Quinones-Aguilar E."/>
            <person name="Vega-Arreguin J."/>
            <person name="Fraire-Velazquez S."/>
            <person name="Rincon-Enriquez G."/>
        </authorList>
    </citation>
    <scope>NUCLEOTIDE SEQUENCE [LARGE SCALE GENOMIC DNA]</scope>
</reference>
<evidence type="ECO:0000313" key="3">
    <source>
        <dbReference type="Proteomes" id="UP000464311"/>
    </source>
</evidence>
<protein>
    <submittedName>
        <fullName evidence="2">Uncharacterized protein</fullName>
    </submittedName>
</protein>
<organism evidence="2 3">
    <name type="scientific">Vibrio phage XacF13</name>
    <dbReference type="NCBI Taxonomy" id="3071318"/>
    <lineage>
        <taxon>Viruses</taxon>
        <taxon>Monodnaviria</taxon>
        <taxon>Loebvirae</taxon>
        <taxon>Hofneiviricota</taxon>
        <taxon>Faserviricetes</taxon>
        <taxon>Tubulavirales</taxon>
        <taxon>Inoviridae</taxon>
        <taxon>Xylivirus</taxon>
        <taxon>Xylivirus XacF13</taxon>
    </lineage>
</organism>
<evidence type="ECO:0000313" key="2">
    <source>
        <dbReference type="EMBL" id="QFQ33308.1"/>
    </source>
</evidence>
<proteinExistence type="predicted"/>